<dbReference type="EMBL" id="GBXM01098152">
    <property type="protein sequence ID" value="JAH10425.1"/>
    <property type="molecule type" value="Transcribed_RNA"/>
</dbReference>
<name>A0A0E9V817_ANGAN</name>
<organism evidence="1">
    <name type="scientific">Anguilla anguilla</name>
    <name type="common">European freshwater eel</name>
    <name type="synonym">Muraena anguilla</name>
    <dbReference type="NCBI Taxonomy" id="7936"/>
    <lineage>
        <taxon>Eukaryota</taxon>
        <taxon>Metazoa</taxon>
        <taxon>Chordata</taxon>
        <taxon>Craniata</taxon>
        <taxon>Vertebrata</taxon>
        <taxon>Euteleostomi</taxon>
        <taxon>Actinopterygii</taxon>
        <taxon>Neopterygii</taxon>
        <taxon>Teleostei</taxon>
        <taxon>Anguilliformes</taxon>
        <taxon>Anguillidae</taxon>
        <taxon>Anguilla</taxon>
    </lineage>
</organism>
<dbReference type="EMBL" id="GBXM01035219">
    <property type="protein sequence ID" value="JAH73358.1"/>
    <property type="molecule type" value="Transcribed_RNA"/>
</dbReference>
<protein>
    <submittedName>
        <fullName evidence="1">Uncharacterized protein</fullName>
    </submittedName>
</protein>
<accession>A0A0E9V817</accession>
<proteinExistence type="predicted"/>
<dbReference type="AlphaFoldDB" id="A0A0E9V817"/>
<sequence>MRTLHSVFSILLQGKYFCTYFKLTKMFCNIVQY</sequence>
<reference evidence="1" key="2">
    <citation type="journal article" date="2015" name="Fish Shellfish Immunol.">
        <title>Early steps in the European eel (Anguilla anguilla)-Vibrio vulnificus interaction in the gills: Role of the RtxA13 toxin.</title>
        <authorList>
            <person name="Callol A."/>
            <person name="Pajuelo D."/>
            <person name="Ebbesson L."/>
            <person name="Teles M."/>
            <person name="MacKenzie S."/>
            <person name="Amaro C."/>
        </authorList>
    </citation>
    <scope>NUCLEOTIDE SEQUENCE</scope>
</reference>
<reference evidence="1" key="1">
    <citation type="submission" date="2014-11" db="EMBL/GenBank/DDBJ databases">
        <authorList>
            <person name="Amaro Gonzalez C."/>
        </authorList>
    </citation>
    <scope>NUCLEOTIDE SEQUENCE</scope>
</reference>
<evidence type="ECO:0000313" key="1">
    <source>
        <dbReference type="EMBL" id="JAH73358.1"/>
    </source>
</evidence>